<feature type="non-terminal residue" evidence="1">
    <location>
        <position position="1"/>
    </location>
</feature>
<dbReference type="Proteomes" id="UP000789901">
    <property type="component" value="Unassembled WGS sequence"/>
</dbReference>
<accession>A0ABN7WIQ9</accession>
<proteinExistence type="predicted"/>
<evidence type="ECO:0000313" key="2">
    <source>
        <dbReference type="Proteomes" id="UP000789901"/>
    </source>
</evidence>
<evidence type="ECO:0000313" key="1">
    <source>
        <dbReference type="EMBL" id="CAG8831533.1"/>
    </source>
</evidence>
<name>A0ABN7WIQ9_GIGMA</name>
<organism evidence="1 2">
    <name type="scientific">Gigaspora margarita</name>
    <dbReference type="NCBI Taxonomy" id="4874"/>
    <lineage>
        <taxon>Eukaryota</taxon>
        <taxon>Fungi</taxon>
        <taxon>Fungi incertae sedis</taxon>
        <taxon>Mucoromycota</taxon>
        <taxon>Glomeromycotina</taxon>
        <taxon>Glomeromycetes</taxon>
        <taxon>Diversisporales</taxon>
        <taxon>Gigasporaceae</taxon>
        <taxon>Gigaspora</taxon>
    </lineage>
</organism>
<sequence length="48" mass="5286">VNINSSISPSDLIDLELDDSVPQELSLESLEKINVQFKKSALISKKIS</sequence>
<comment type="caution">
    <text evidence="1">The sequence shown here is derived from an EMBL/GenBank/DDBJ whole genome shotgun (WGS) entry which is preliminary data.</text>
</comment>
<protein>
    <submittedName>
        <fullName evidence="1">6761_t:CDS:1</fullName>
    </submittedName>
</protein>
<gene>
    <name evidence="1" type="ORF">GMARGA_LOCUS30695</name>
</gene>
<keyword evidence="2" id="KW-1185">Reference proteome</keyword>
<dbReference type="EMBL" id="CAJVQB010043932">
    <property type="protein sequence ID" value="CAG8831533.1"/>
    <property type="molecule type" value="Genomic_DNA"/>
</dbReference>
<reference evidence="1 2" key="1">
    <citation type="submission" date="2021-06" db="EMBL/GenBank/DDBJ databases">
        <authorList>
            <person name="Kallberg Y."/>
            <person name="Tangrot J."/>
            <person name="Rosling A."/>
        </authorList>
    </citation>
    <scope>NUCLEOTIDE SEQUENCE [LARGE SCALE GENOMIC DNA]</scope>
    <source>
        <strain evidence="1 2">120-4 pot B 10/14</strain>
    </source>
</reference>